<evidence type="ECO:0000313" key="1">
    <source>
        <dbReference type="EMBL" id="HIU38143.1"/>
    </source>
</evidence>
<comment type="caution">
    <text evidence="1">The sequence shown here is derived from an EMBL/GenBank/DDBJ whole genome shotgun (WGS) entry which is preliminary data.</text>
</comment>
<protein>
    <submittedName>
        <fullName evidence="1">MmcQ/YjbR family DNA-binding protein</fullName>
    </submittedName>
</protein>
<dbReference type="Proteomes" id="UP000824076">
    <property type="component" value="Unassembled WGS sequence"/>
</dbReference>
<accession>A0A9D1LEY6</accession>
<dbReference type="PANTHER" id="PTHR35145">
    <property type="entry name" value="CYTOPLASMIC PROTEIN-RELATED"/>
    <property type="match status" value="1"/>
</dbReference>
<dbReference type="GO" id="GO:0003677">
    <property type="term" value="F:DNA binding"/>
    <property type="evidence" value="ECO:0007669"/>
    <property type="project" value="UniProtKB-KW"/>
</dbReference>
<name>A0A9D1LEY6_9BACT</name>
<dbReference type="EMBL" id="DVMS01000015">
    <property type="protein sequence ID" value="HIU38143.1"/>
    <property type="molecule type" value="Genomic_DNA"/>
</dbReference>
<dbReference type="Gene3D" id="3.90.1150.30">
    <property type="match status" value="1"/>
</dbReference>
<dbReference type="AlphaFoldDB" id="A0A9D1LEY6"/>
<dbReference type="Pfam" id="PF04237">
    <property type="entry name" value="YjbR"/>
    <property type="match status" value="1"/>
</dbReference>
<dbReference type="SUPFAM" id="SSF142906">
    <property type="entry name" value="YjbR-like"/>
    <property type="match status" value="1"/>
</dbReference>
<dbReference type="InterPro" id="IPR038056">
    <property type="entry name" value="YjbR-like_sf"/>
</dbReference>
<reference evidence="1" key="1">
    <citation type="submission" date="2020-10" db="EMBL/GenBank/DDBJ databases">
        <authorList>
            <person name="Gilroy R."/>
        </authorList>
    </citation>
    <scope>NUCLEOTIDE SEQUENCE</scope>
    <source>
        <strain evidence="1">17073</strain>
    </source>
</reference>
<dbReference type="PANTHER" id="PTHR35145:SF1">
    <property type="entry name" value="CYTOPLASMIC PROTEIN"/>
    <property type="match status" value="1"/>
</dbReference>
<gene>
    <name evidence="1" type="ORF">IAD18_00565</name>
</gene>
<sequence length="124" mass="14783">MNIEDFREYCLSFKGTNEKMPFEKASSAYDRNLLVFSVFDKWFCFVNIDEFDFCNLKCDPEESEELRERYEGVRAGYHMNKRLWISVDFNRDVPDGKIKELVRKSYEAVVATLPKKEREALDKL</sequence>
<dbReference type="InterPro" id="IPR058532">
    <property type="entry name" value="YjbR/MT2646/Rv2570-like"/>
</dbReference>
<organism evidence="1 2">
    <name type="scientific">Candidatus Limisoma intestinavium</name>
    <dbReference type="NCBI Taxonomy" id="2840856"/>
    <lineage>
        <taxon>Bacteria</taxon>
        <taxon>Pseudomonadati</taxon>
        <taxon>Bacteroidota</taxon>
        <taxon>Bacteroidia</taxon>
        <taxon>Bacteroidales</taxon>
        <taxon>Candidatus Limisoma</taxon>
    </lineage>
</organism>
<keyword evidence="1" id="KW-0238">DNA-binding</keyword>
<dbReference type="InterPro" id="IPR007351">
    <property type="entry name" value="YjbR"/>
</dbReference>
<evidence type="ECO:0000313" key="2">
    <source>
        <dbReference type="Proteomes" id="UP000824076"/>
    </source>
</evidence>
<proteinExistence type="predicted"/>
<reference evidence="1" key="2">
    <citation type="journal article" date="2021" name="PeerJ">
        <title>Extensive microbial diversity within the chicken gut microbiome revealed by metagenomics and culture.</title>
        <authorList>
            <person name="Gilroy R."/>
            <person name="Ravi A."/>
            <person name="Getino M."/>
            <person name="Pursley I."/>
            <person name="Horton D.L."/>
            <person name="Alikhan N.F."/>
            <person name="Baker D."/>
            <person name="Gharbi K."/>
            <person name="Hall N."/>
            <person name="Watson M."/>
            <person name="Adriaenssens E.M."/>
            <person name="Foster-Nyarko E."/>
            <person name="Jarju S."/>
            <person name="Secka A."/>
            <person name="Antonio M."/>
            <person name="Oren A."/>
            <person name="Chaudhuri R.R."/>
            <person name="La Ragione R."/>
            <person name="Hildebrand F."/>
            <person name="Pallen M.J."/>
        </authorList>
    </citation>
    <scope>NUCLEOTIDE SEQUENCE</scope>
    <source>
        <strain evidence="1">17073</strain>
    </source>
</reference>